<proteinExistence type="predicted"/>
<dbReference type="Pfam" id="PF22725">
    <property type="entry name" value="GFO_IDH_MocA_C3"/>
    <property type="match status" value="1"/>
</dbReference>
<dbReference type="AlphaFoldDB" id="A0A2M7S436"/>
<accession>A0A2M7S436</accession>
<dbReference type="InterPro" id="IPR036291">
    <property type="entry name" value="NAD(P)-bd_dom_sf"/>
</dbReference>
<dbReference type="PANTHER" id="PTHR43818:SF11">
    <property type="entry name" value="BCDNA.GH03377"/>
    <property type="match status" value="1"/>
</dbReference>
<dbReference type="EMBL" id="PFMR01000362">
    <property type="protein sequence ID" value="PIZ14297.1"/>
    <property type="molecule type" value="Genomic_DNA"/>
</dbReference>
<dbReference type="GO" id="GO:0016491">
    <property type="term" value="F:oxidoreductase activity"/>
    <property type="evidence" value="ECO:0007669"/>
    <property type="project" value="UniProtKB-KW"/>
</dbReference>
<evidence type="ECO:0000256" key="1">
    <source>
        <dbReference type="ARBA" id="ARBA00023002"/>
    </source>
</evidence>
<dbReference type="Pfam" id="PF01408">
    <property type="entry name" value="GFO_IDH_MocA"/>
    <property type="match status" value="1"/>
</dbReference>
<dbReference type="SUPFAM" id="SSF55347">
    <property type="entry name" value="Glyceraldehyde-3-phosphate dehydrogenase-like, C-terminal domain"/>
    <property type="match status" value="1"/>
</dbReference>
<name>A0A2M7S436_9BACT</name>
<sequence length="324" mass="35485">MLKVAMLSFWHVHAEGYAKQLRERNDNKITCMWDEIPQRGKDWAGKLGIDLEPDLSKLLKRDDVDAVVINSPTNLHAKIMIAAAKAGKHIFTEKVMALTVRECKEISEAVKKAGVKFCVSFPQLTVPYVRFAKKAIDEKIIGDVTLARFRAAHAGASAGWLPPHFFDPVQTGGGAMMDLGAHPMYTLRYLLGKPKSINSIFTVLTGKQVEDNSVCAIEFENKAIGVSEASFVSGGGMIGLEVYGTKGCLIVESSASGPVIKMVPAELEKQISLPPALPRPIDIWVDGILKGTEIPFGTEQGTQLTELMEAAYKSFREKRQVSIK</sequence>
<gene>
    <name evidence="4" type="ORF">COY52_12940</name>
</gene>
<dbReference type="SUPFAM" id="SSF51735">
    <property type="entry name" value="NAD(P)-binding Rossmann-fold domains"/>
    <property type="match status" value="1"/>
</dbReference>
<dbReference type="PANTHER" id="PTHR43818">
    <property type="entry name" value="BCDNA.GH03377"/>
    <property type="match status" value="1"/>
</dbReference>
<dbReference type="InterPro" id="IPR055170">
    <property type="entry name" value="GFO_IDH_MocA-like_dom"/>
</dbReference>
<dbReference type="Gene3D" id="3.40.50.720">
    <property type="entry name" value="NAD(P)-binding Rossmann-like Domain"/>
    <property type="match status" value="1"/>
</dbReference>
<evidence type="ECO:0000259" key="3">
    <source>
        <dbReference type="Pfam" id="PF22725"/>
    </source>
</evidence>
<comment type="caution">
    <text evidence="4">The sequence shown here is derived from an EMBL/GenBank/DDBJ whole genome shotgun (WGS) entry which is preliminary data.</text>
</comment>
<feature type="domain" description="GFO/IDH/MocA-like oxidoreductase" evidence="3">
    <location>
        <begin position="130"/>
        <end position="249"/>
    </location>
</feature>
<keyword evidence="1" id="KW-0560">Oxidoreductase</keyword>
<evidence type="ECO:0000313" key="5">
    <source>
        <dbReference type="Proteomes" id="UP000229307"/>
    </source>
</evidence>
<reference evidence="5" key="1">
    <citation type="submission" date="2017-09" db="EMBL/GenBank/DDBJ databases">
        <title>Depth-based differentiation of microbial function through sediment-hosted aquifers and enrichment of novel symbionts in the deep terrestrial subsurface.</title>
        <authorList>
            <person name="Probst A.J."/>
            <person name="Ladd B."/>
            <person name="Jarett J.K."/>
            <person name="Geller-Mcgrath D.E."/>
            <person name="Sieber C.M.K."/>
            <person name="Emerson J.B."/>
            <person name="Anantharaman K."/>
            <person name="Thomas B.C."/>
            <person name="Malmstrom R."/>
            <person name="Stieglmeier M."/>
            <person name="Klingl A."/>
            <person name="Woyke T."/>
            <person name="Ryan C.M."/>
            <person name="Banfield J.F."/>
        </authorList>
    </citation>
    <scope>NUCLEOTIDE SEQUENCE [LARGE SCALE GENOMIC DNA]</scope>
</reference>
<dbReference type="InterPro" id="IPR050463">
    <property type="entry name" value="Gfo/Idh/MocA_oxidrdct_glycsds"/>
</dbReference>
<dbReference type="Proteomes" id="UP000229307">
    <property type="component" value="Unassembled WGS sequence"/>
</dbReference>
<organism evidence="4 5">
    <name type="scientific">Candidatus Desantisbacteria bacterium CG_4_10_14_0_8_um_filter_48_22</name>
    <dbReference type="NCBI Taxonomy" id="1974543"/>
    <lineage>
        <taxon>Bacteria</taxon>
        <taxon>Candidatus Desantisiibacteriota</taxon>
    </lineage>
</organism>
<evidence type="ECO:0000259" key="2">
    <source>
        <dbReference type="Pfam" id="PF01408"/>
    </source>
</evidence>
<dbReference type="GO" id="GO:0000166">
    <property type="term" value="F:nucleotide binding"/>
    <property type="evidence" value="ECO:0007669"/>
    <property type="project" value="InterPro"/>
</dbReference>
<protein>
    <submittedName>
        <fullName evidence="4">Gfo/Idh/MocA family oxidoreductase</fullName>
    </submittedName>
</protein>
<dbReference type="Gene3D" id="3.30.360.10">
    <property type="entry name" value="Dihydrodipicolinate Reductase, domain 2"/>
    <property type="match status" value="1"/>
</dbReference>
<evidence type="ECO:0000313" key="4">
    <source>
        <dbReference type="EMBL" id="PIZ14297.1"/>
    </source>
</evidence>
<dbReference type="InterPro" id="IPR000683">
    <property type="entry name" value="Gfo/Idh/MocA-like_OxRdtase_N"/>
</dbReference>
<feature type="domain" description="Gfo/Idh/MocA-like oxidoreductase N-terminal" evidence="2">
    <location>
        <begin position="17"/>
        <end position="120"/>
    </location>
</feature>